<evidence type="ECO:0000256" key="2">
    <source>
        <dbReference type="ARBA" id="ARBA00022801"/>
    </source>
</evidence>
<evidence type="ECO:0000313" key="5">
    <source>
        <dbReference type="Proteomes" id="UP001208689"/>
    </source>
</evidence>
<dbReference type="PROSITE" id="PS51747">
    <property type="entry name" value="CYT_DCMP_DEAMINASES_2"/>
    <property type="match status" value="1"/>
</dbReference>
<accession>A0ABY6HKA6</accession>
<evidence type="ECO:0000259" key="3">
    <source>
        <dbReference type="PROSITE" id="PS51747"/>
    </source>
</evidence>
<evidence type="ECO:0000313" key="4">
    <source>
        <dbReference type="EMBL" id="UYP43728.1"/>
    </source>
</evidence>
<reference evidence="4" key="1">
    <citation type="submission" date="2022-09" db="EMBL/GenBank/DDBJ databases">
        <title>Actin cytoskeleton and complex cell architecture in an #Asgard archaeon.</title>
        <authorList>
            <person name="Ponce Toledo R.I."/>
            <person name="Schleper C."/>
            <person name="Rodrigues Oliveira T."/>
            <person name="Wollweber F."/>
            <person name="Xu J."/>
            <person name="Rittmann S."/>
            <person name="Klingl A."/>
            <person name="Pilhofer M."/>
        </authorList>
    </citation>
    <scope>NUCLEOTIDE SEQUENCE</scope>
    <source>
        <strain evidence="4">B-35</strain>
    </source>
</reference>
<sequence>MIYNFVEIIRIGSNKMNTQFPPSLFNWCQKIPLNTNERPSWDEYFLLMAFMVSRRSSCLRTKVGAVIVKDKDTISTGYNGAPNLQKSCLELGKCYRNDNEIISGTQLESCRASGSHAESNAIALAAKNGHSTADATLYLYGHNFVCNMCRGIISNAHIKRVVHLKQDGKIEEIDVRNQWDTNILDQ</sequence>
<dbReference type="InterPro" id="IPR035105">
    <property type="entry name" value="Deoxycytidylate_deaminase_dom"/>
</dbReference>
<dbReference type="PANTHER" id="PTHR11086:SF18">
    <property type="entry name" value="DEOXYCYTIDYLATE DEAMINASE"/>
    <property type="match status" value="1"/>
</dbReference>
<evidence type="ECO:0000256" key="1">
    <source>
        <dbReference type="ARBA" id="ARBA00001947"/>
    </source>
</evidence>
<protein>
    <recommendedName>
        <fullName evidence="3">CMP/dCMP-type deaminase domain-containing protein</fullName>
    </recommendedName>
</protein>
<keyword evidence="2" id="KW-0378">Hydrolase</keyword>
<dbReference type="SUPFAM" id="SSF53927">
    <property type="entry name" value="Cytidine deaminase-like"/>
    <property type="match status" value="1"/>
</dbReference>
<proteinExistence type="predicted"/>
<organism evidence="4 5">
    <name type="scientific">Candidatus Lokiarchaeum ossiferum</name>
    <dbReference type="NCBI Taxonomy" id="2951803"/>
    <lineage>
        <taxon>Archaea</taxon>
        <taxon>Promethearchaeati</taxon>
        <taxon>Promethearchaeota</taxon>
        <taxon>Promethearchaeia</taxon>
        <taxon>Promethearchaeales</taxon>
        <taxon>Promethearchaeaceae</taxon>
        <taxon>Candidatus Lokiarchaeum</taxon>
    </lineage>
</organism>
<dbReference type="InterPro" id="IPR016193">
    <property type="entry name" value="Cytidine_deaminase-like"/>
</dbReference>
<gene>
    <name evidence="4" type="ORF">NEF87_000013</name>
</gene>
<comment type="cofactor">
    <cofactor evidence="1">
        <name>Zn(2+)</name>
        <dbReference type="ChEBI" id="CHEBI:29105"/>
    </cofactor>
</comment>
<dbReference type="Proteomes" id="UP001208689">
    <property type="component" value="Chromosome"/>
</dbReference>
<dbReference type="CDD" id="cd01286">
    <property type="entry name" value="deoxycytidylate_deaminase"/>
    <property type="match status" value="1"/>
</dbReference>
<dbReference type="InterPro" id="IPR002125">
    <property type="entry name" value="CMP_dCMP_dom"/>
</dbReference>
<dbReference type="Pfam" id="PF00383">
    <property type="entry name" value="dCMP_cyt_deam_1"/>
    <property type="match status" value="1"/>
</dbReference>
<dbReference type="Gene3D" id="3.40.140.10">
    <property type="entry name" value="Cytidine Deaminase, domain 2"/>
    <property type="match status" value="1"/>
</dbReference>
<feature type="domain" description="CMP/dCMP-type deaminase" evidence="3">
    <location>
        <begin position="40"/>
        <end position="180"/>
    </location>
</feature>
<dbReference type="EMBL" id="CP104013">
    <property type="protein sequence ID" value="UYP43728.1"/>
    <property type="molecule type" value="Genomic_DNA"/>
</dbReference>
<dbReference type="PANTHER" id="PTHR11086">
    <property type="entry name" value="DEOXYCYTIDYLATE DEAMINASE-RELATED"/>
    <property type="match status" value="1"/>
</dbReference>
<name>A0ABY6HKA6_9ARCH</name>
<dbReference type="InterPro" id="IPR015517">
    <property type="entry name" value="dCMP_deaminase-rel"/>
</dbReference>
<keyword evidence="5" id="KW-1185">Reference proteome</keyword>